<keyword evidence="1" id="KW-1133">Transmembrane helix</keyword>
<reference evidence="2 3" key="1">
    <citation type="journal article" date="2019" name="Int. J. Syst. Evol. Microbiol.">
        <title>The Global Catalogue of Microorganisms (GCM) 10K type strain sequencing project: providing services to taxonomists for standard genome sequencing and annotation.</title>
        <authorList>
            <consortium name="The Broad Institute Genomics Platform"/>
            <consortium name="The Broad Institute Genome Sequencing Center for Infectious Disease"/>
            <person name="Wu L."/>
            <person name="Ma J."/>
        </authorList>
    </citation>
    <scope>NUCLEOTIDE SEQUENCE [LARGE SCALE GENOMIC DNA]</scope>
    <source>
        <strain evidence="2 3">JCM 4087</strain>
    </source>
</reference>
<protein>
    <submittedName>
        <fullName evidence="2">Uncharacterized protein</fullName>
    </submittedName>
</protein>
<feature type="transmembrane region" description="Helical" evidence="1">
    <location>
        <begin position="38"/>
        <end position="57"/>
    </location>
</feature>
<comment type="caution">
    <text evidence="2">The sequence shown here is derived from an EMBL/GenBank/DDBJ whole genome shotgun (WGS) entry which is preliminary data.</text>
</comment>
<evidence type="ECO:0000313" key="2">
    <source>
        <dbReference type="EMBL" id="GAA2910146.1"/>
    </source>
</evidence>
<accession>A0ABN3WD45</accession>
<name>A0ABN3WD45_STRTU</name>
<feature type="transmembrane region" description="Helical" evidence="1">
    <location>
        <begin position="6"/>
        <end position="26"/>
    </location>
</feature>
<dbReference type="RefSeq" id="WP_344960436.1">
    <property type="nucleotide sequence ID" value="NZ_BAAAXZ010000011.1"/>
</dbReference>
<dbReference type="EMBL" id="BAAAXZ010000011">
    <property type="protein sequence ID" value="GAA2910146.1"/>
    <property type="molecule type" value="Genomic_DNA"/>
</dbReference>
<gene>
    <name evidence="2" type="ORF">GCM10020221_02560</name>
</gene>
<evidence type="ECO:0000313" key="3">
    <source>
        <dbReference type="Proteomes" id="UP001501102"/>
    </source>
</evidence>
<proteinExistence type="predicted"/>
<keyword evidence="3" id="KW-1185">Reference proteome</keyword>
<keyword evidence="1" id="KW-0472">Membrane</keyword>
<dbReference type="Proteomes" id="UP001501102">
    <property type="component" value="Unassembled WGS sequence"/>
</dbReference>
<organism evidence="2 3">
    <name type="scientific">Streptomyces thioluteus</name>
    <dbReference type="NCBI Taxonomy" id="66431"/>
    <lineage>
        <taxon>Bacteria</taxon>
        <taxon>Bacillati</taxon>
        <taxon>Actinomycetota</taxon>
        <taxon>Actinomycetes</taxon>
        <taxon>Kitasatosporales</taxon>
        <taxon>Streptomycetaceae</taxon>
        <taxon>Streptomyces</taxon>
    </lineage>
</organism>
<evidence type="ECO:0000256" key="1">
    <source>
        <dbReference type="SAM" id="Phobius"/>
    </source>
</evidence>
<keyword evidence="1" id="KW-0812">Transmembrane</keyword>
<sequence>MPESTSLAIYSVYVAMVYLLAMPRRLVRRPGVGPAQDVAIAAGVIMCGHLLLALPGTRPTSSRWHWWRSARVC</sequence>